<feature type="chain" id="PRO_5030100218" description="WD40 repeat protein" evidence="1">
    <location>
        <begin position="21"/>
        <end position="151"/>
    </location>
</feature>
<sequence length="151" mass="15823">MINTPFFGSAVRLLAAAAVAAGTFGLGACSSPNNDSVAIEGNYPIVFAKRNSEALGSPTDAIEFEAGGDLMMMNLASPSAGMENLTAVYTQGEGDVAEPEISYDGKRLLFSMRGPDDNSFHIFEMDLGTRALRRVIADDAVADEGDDLGAH</sequence>
<dbReference type="InterPro" id="IPR011042">
    <property type="entry name" value="6-blade_b-propeller_TolB-like"/>
</dbReference>
<evidence type="ECO:0000313" key="3">
    <source>
        <dbReference type="Proteomes" id="UP000295341"/>
    </source>
</evidence>
<dbReference type="RefSeq" id="WP_133880555.1">
    <property type="nucleotide sequence ID" value="NZ_MWIN01000004.1"/>
</dbReference>
<dbReference type="SUPFAM" id="SSF82171">
    <property type="entry name" value="DPP6 N-terminal domain-like"/>
    <property type="match status" value="1"/>
</dbReference>
<accession>A0A4S3K876</accession>
<comment type="caution">
    <text evidence="2">The sequence shown here is derived from an EMBL/GenBank/DDBJ whole genome shotgun (WGS) entry which is preliminary data.</text>
</comment>
<reference evidence="2 3" key="1">
    <citation type="submission" date="2019-03" db="EMBL/GenBank/DDBJ databases">
        <title>Genomic Encyclopedia of Type Strains, Phase IV (KMG-IV): sequencing the most valuable type-strain genomes for metagenomic binning, comparative biology and taxonomic classification.</title>
        <authorList>
            <person name="Goeker M."/>
        </authorList>
    </citation>
    <scope>NUCLEOTIDE SEQUENCE [LARGE SCALE GENOMIC DNA]</scope>
    <source>
        <strain evidence="2 3">DSM 26377</strain>
    </source>
</reference>
<evidence type="ECO:0000313" key="2">
    <source>
        <dbReference type="EMBL" id="TDU32013.1"/>
    </source>
</evidence>
<dbReference type="Proteomes" id="UP000295341">
    <property type="component" value="Unassembled WGS sequence"/>
</dbReference>
<dbReference type="Gene3D" id="2.120.10.30">
    <property type="entry name" value="TolB, C-terminal domain"/>
    <property type="match status" value="1"/>
</dbReference>
<feature type="signal peptide" evidence="1">
    <location>
        <begin position="1"/>
        <end position="20"/>
    </location>
</feature>
<gene>
    <name evidence="2" type="ORF">DFR24_1401</name>
</gene>
<keyword evidence="3" id="KW-1185">Reference proteome</keyword>
<dbReference type="EMBL" id="SOBT01000008">
    <property type="protein sequence ID" value="TDU32013.1"/>
    <property type="molecule type" value="Genomic_DNA"/>
</dbReference>
<evidence type="ECO:0008006" key="4">
    <source>
        <dbReference type="Google" id="ProtNLM"/>
    </source>
</evidence>
<organism evidence="2 3">
    <name type="scientific">Panacagrimonas perspica</name>
    <dbReference type="NCBI Taxonomy" id="381431"/>
    <lineage>
        <taxon>Bacteria</taxon>
        <taxon>Pseudomonadati</taxon>
        <taxon>Pseudomonadota</taxon>
        <taxon>Gammaproteobacteria</taxon>
        <taxon>Nevskiales</taxon>
        <taxon>Nevskiaceae</taxon>
        <taxon>Panacagrimonas</taxon>
    </lineage>
</organism>
<protein>
    <recommendedName>
        <fullName evidence="4">WD40 repeat protein</fullName>
    </recommendedName>
</protein>
<keyword evidence="1" id="KW-0732">Signal</keyword>
<proteinExistence type="predicted"/>
<dbReference type="OrthoDB" id="9802240at2"/>
<dbReference type="AlphaFoldDB" id="A0A4S3K876"/>
<name>A0A4S3K876_9GAMM</name>
<evidence type="ECO:0000256" key="1">
    <source>
        <dbReference type="SAM" id="SignalP"/>
    </source>
</evidence>